<comment type="caution">
    <text evidence="1">The sequence shown here is derived from an EMBL/GenBank/DDBJ whole genome shotgun (WGS) entry which is preliminary data.</text>
</comment>
<evidence type="ECO:0000313" key="2">
    <source>
        <dbReference type="Proteomes" id="UP000604046"/>
    </source>
</evidence>
<dbReference type="Proteomes" id="UP000604046">
    <property type="component" value="Unassembled WGS sequence"/>
</dbReference>
<protein>
    <submittedName>
        <fullName evidence="1">Uncharacterized protein</fullName>
    </submittedName>
</protein>
<dbReference type="AlphaFoldDB" id="A0A812LSU2"/>
<name>A0A812LSU2_9DINO</name>
<sequence>AFTTKERVEKARPLLTELAALPDVQTALLLLRHCASFCRVAYASRVTPPGHHCTALNAFDADVRACLAHMCTGPLRSEAWAQATLATSVGGLGLRSARRHAPAAYLASLVNTAQACALLDPDYDLATHSAYLAAITAHNQDAALDRAVISQLLAPGQGREAAQAHLRLLELPGSGAWLHAPPSEALGLHVAPRLFRVMVQLRLRLPVSPEDTHCVAAAEAYEGWKCGTVFEYGKRSNVADRRVSKYFVAERVTSSANMAFLRLACALMLLFYIENACAIRGGDVSNVECKEKLTVTAAKQHFMTEVQKMPATATALCNWATNGQNPDAREEALTYMAKQLSKLQVWIAEDWVLARCLESWVEG</sequence>
<gene>
    <name evidence="1" type="ORF">SNAT2548_LOCUS11722</name>
</gene>
<accession>A0A812LSU2</accession>
<proteinExistence type="predicted"/>
<feature type="non-terminal residue" evidence="1">
    <location>
        <position position="1"/>
    </location>
</feature>
<dbReference type="EMBL" id="CAJNDS010001082">
    <property type="protein sequence ID" value="CAE7246500.1"/>
    <property type="molecule type" value="Genomic_DNA"/>
</dbReference>
<dbReference type="OrthoDB" id="442895at2759"/>
<evidence type="ECO:0000313" key="1">
    <source>
        <dbReference type="EMBL" id="CAE7246500.1"/>
    </source>
</evidence>
<keyword evidence="2" id="KW-1185">Reference proteome</keyword>
<organism evidence="1 2">
    <name type="scientific">Symbiodinium natans</name>
    <dbReference type="NCBI Taxonomy" id="878477"/>
    <lineage>
        <taxon>Eukaryota</taxon>
        <taxon>Sar</taxon>
        <taxon>Alveolata</taxon>
        <taxon>Dinophyceae</taxon>
        <taxon>Suessiales</taxon>
        <taxon>Symbiodiniaceae</taxon>
        <taxon>Symbiodinium</taxon>
    </lineage>
</organism>
<reference evidence="1" key="1">
    <citation type="submission" date="2021-02" db="EMBL/GenBank/DDBJ databases">
        <authorList>
            <person name="Dougan E. K."/>
            <person name="Rhodes N."/>
            <person name="Thang M."/>
            <person name="Chan C."/>
        </authorList>
    </citation>
    <scope>NUCLEOTIDE SEQUENCE</scope>
</reference>